<name>A0A450WQZ1_9GAMM</name>
<evidence type="ECO:0000313" key="1">
    <source>
        <dbReference type="EMBL" id="VFK19486.1"/>
    </source>
</evidence>
<gene>
    <name evidence="1" type="ORF">BECKLPF1236A_GA0070988_102262</name>
    <name evidence="2" type="ORF">BECKLPF1236C_GA0070990_102501</name>
</gene>
<reference evidence="1" key="1">
    <citation type="submission" date="2019-02" db="EMBL/GenBank/DDBJ databases">
        <authorList>
            <person name="Gruber-Vodicka R. H."/>
            <person name="Seah K. B. B."/>
        </authorList>
    </citation>
    <scope>NUCLEOTIDE SEQUENCE</scope>
    <source>
        <strain evidence="1">BECK_S312</strain>
        <strain evidence="2">BECK_S426</strain>
    </source>
</reference>
<protein>
    <submittedName>
        <fullName evidence="1">Uncharacterized protein</fullName>
    </submittedName>
</protein>
<sequence>MAPLCHSDMDCRNPVARDGNKIAYNWQIFSRSTPLPEEPISFQCIRFLFGVCSASDGQMGALLEFGSHAEREGTKHIISILFEFLSHADKTICAS</sequence>
<evidence type="ECO:0000313" key="2">
    <source>
        <dbReference type="EMBL" id="VFK34183.1"/>
    </source>
</evidence>
<dbReference type="EMBL" id="CAADFM010000226">
    <property type="protein sequence ID" value="VFK19486.1"/>
    <property type="molecule type" value="Genomic_DNA"/>
</dbReference>
<dbReference type="AlphaFoldDB" id="A0A450WQZ1"/>
<organism evidence="1">
    <name type="scientific">Candidatus Kentrum sp. LPFa</name>
    <dbReference type="NCBI Taxonomy" id="2126335"/>
    <lineage>
        <taxon>Bacteria</taxon>
        <taxon>Pseudomonadati</taxon>
        <taxon>Pseudomonadota</taxon>
        <taxon>Gammaproteobacteria</taxon>
        <taxon>Candidatus Kentrum</taxon>
    </lineage>
</organism>
<accession>A0A450WQZ1</accession>
<dbReference type="EMBL" id="CAADFP010000250">
    <property type="protein sequence ID" value="VFK34183.1"/>
    <property type="molecule type" value="Genomic_DNA"/>
</dbReference>
<proteinExistence type="predicted"/>